<evidence type="ECO:0000313" key="3">
    <source>
        <dbReference type="Proteomes" id="UP000095767"/>
    </source>
</evidence>
<name>A0A1E5UQK6_9POAL</name>
<evidence type="ECO:0000256" key="1">
    <source>
        <dbReference type="SAM" id="MobiDB-lite"/>
    </source>
</evidence>
<comment type="caution">
    <text evidence="2">The sequence shown here is derived from an EMBL/GenBank/DDBJ whole genome shotgun (WGS) entry which is preliminary data.</text>
</comment>
<keyword evidence="3" id="KW-1185">Reference proteome</keyword>
<feature type="compositionally biased region" description="Polar residues" evidence="1">
    <location>
        <begin position="178"/>
        <end position="188"/>
    </location>
</feature>
<evidence type="ECO:0000313" key="2">
    <source>
        <dbReference type="EMBL" id="OEL15182.1"/>
    </source>
</evidence>
<accession>A0A1E5UQK6</accession>
<protein>
    <submittedName>
        <fullName evidence="2">Uncharacterized protein</fullName>
    </submittedName>
</protein>
<dbReference type="OrthoDB" id="695634at2759"/>
<feature type="compositionally biased region" description="Basic residues" evidence="1">
    <location>
        <begin position="150"/>
        <end position="166"/>
    </location>
</feature>
<dbReference type="EMBL" id="LWDX02067707">
    <property type="protein sequence ID" value="OEL15182.1"/>
    <property type="molecule type" value="Genomic_DNA"/>
</dbReference>
<reference evidence="2 3" key="1">
    <citation type="submission" date="2016-09" db="EMBL/GenBank/DDBJ databases">
        <title>The draft genome of Dichanthelium oligosanthes: A C3 panicoid grass species.</title>
        <authorList>
            <person name="Studer A.J."/>
            <person name="Schnable J.C."/>
            <person name="Brutnell T.P."/>
        </authorList>
    </citation>
    <scope>NUCLEOTIDE SEQUENCE [LARGE SCALE GENOMIC DNA]</scope>
    <source>
        <strain evidence="3">cv. Kellogg 1175</strain>
        <tissue evidence="2">Leaf</tissue>
    </source>
</reference>
<feature type="non-terminal residue" evidence="2">
    <location>
        <position position="219"/>
    </location>
</feature>
<sequence>MHTGRGGIKITHRQAIVLLLIFRHHCIKRRSYYLVYDSTDASLSVIPYIPRELEAIYRLAAIPVRGAGGGAGLKLALMARTRWPQDDRGRLCVCALSAAQPSPKPDGTAGPWQVMVHRFPKLHQSFSADVVFSCHRKVFWADPSLPRRRVKRPGRRGLSRGHRLHQPARGVPDRVPPESSTGPARMSQTMGCVEDSIKFICIDRRPGNEAVKVLTLDLN</sequence>
<dbReference type="Proteomes" id="UP000095767">
    <property type="component" value="Unassembled WGS sequence"/>
</dbReference>
<gene>
    <name evidence="2" type="ORF">BAE44_0023799</name>
</gene>
<proteinExistence type="predicted"/>
<dbReference type="AlphaFoldDB" id="A0A1E5UQK6"/>
<feature type="region of interest" description="Disordered" evidence="1">
    <location>
        <begin position="150"/>
        <end position="188"/>
    </location>
</feature>
<organism evidence="2 3">
    <name type="scientific">Dichanthelium oligosanthes</name>
    <dbReference type="NCBI Taxonomy" id="888268"/>
    <lineage>
        <taxon>Eukaryota</taxon>
        <taxon>Viridiplantae</taxon>
        <taxon>Streptophyta</taxon>
        <taxon>Embryophyta</taxon>
        <taxon>Tracheophyta</taxon>
        <taxon>Spermatophyta</taxon>
        <taxon>Magnoliopsida</taxon>
        <taxon>Liliopsida</taxon>
        <taxon>Poales</taxon>
        <taxon>Poaceae</taxon>
        <taxon>PACMAD clade</taxon>
        <taxon>Panicoideae</taxon>
        <taxon>Panicodae</taxon>
        <taxon>Paniceae</taxon>
        <taxon>Dichantheliinae</taxon>
        <taxon>Dichanthelium</taxon>
    </lineage>
</organism>